<dbReference type="AlphaFoldDB" id="A0A0E0N4C8"/>
<keyword evidence="2" id="KW-1185">Reference proteome</keyword>
<proteinExistence type="predicted"/>
<dbReference type="Gramene" id="ORUFI01G39030.1">
    <property type="protein sequence ID" value="ORUFI01G39030.1"/>
    <property type="gene ID" value="ORUFI01G39030"/>
</dbReference>
<dbReference type="EnsemblPlants" id="ORUFI01G39030.1">
    <property type="protein sequence ID" value="ORUFI01G39030.1"/>
    <property type="gene ID" value="ORUFI01G39030"/>
</dbReference>
<protein>
    <submittedName>
        <fullName evidence="1">Uncharacterized protein</fullName>
    </submittedName>
</protein>
<evidence type="ECO:0000313" key="1">
    <source>
        <dbReference type="EnsemblPlants" id="ORUFI01G39030.1"/>
    </source>
</evidence>
<reference evidence="2" key="1">
    <citation type="submission" date="2013-06" db="EMBL/GenBank/DDBJ databases">
        <authorList>
            <person name="Zhao Q."/>
        </authorList>
    </citation>
    <scope>NUCLEOTIDE SEQUENCE</scope>
    <source>
        <strain evidence="2">cv. W1943</strain>
    </source>
</reference>
<evidence type="ECO:0000313" key="2">
    <source>
        <dbReference type="Proteomes" id="UP000008022"/>
    </source>
</evidence>
<dbReference type="Proteomes" id="UP000008022">
    <property type="component" value="Unassembled WGS sequence"/>
</dbReference>
<name>A0A0E0N4C8_ORYRU</name>
<sequence length="72" mass="7947">MARTGTILREEQRSSTVKRPCDARWTNTVSGRLRNGLHKVKCASAGFMKKMENRRGATVLSTVACRHALACA</sequence>
<organism evidence="1 2">
    <name type="scientific">Oryza rufipogon</name>
    <name type="common">Brownbeard rice</name>
    <name type="synonym">Asian wild rice</name>
    <dbReference type="NCBI Taxonomy" id="4529"/>
    <lineage>
        <taxon>Eukaryota</taxon>
        <taxon>Viridiplantae</taxon>
        <taxon>Streptophyta</taxon>
        <taxon>Embryophyta</taxon>
        <taxon>Tracheophyta</taxon>
        <taxon>Spermatophyta</taxon>
        <taxon>Magnoliopsida</taxon>
        <taxon>Liliopsida</taxon>
        <taxon>Poales</taxon>
        <taxon>Poaceae</taxon>
        <taxon>BOP clade</taxon>
        <taxon>Oryzoideae</taxon>
        <taxon>Oryzeae</taxon>
        <taxon>Oryzinae</taxon>
        <taxon>Oryza</taxon>
    </lineage>
</organism>
<reference evidence="1" key="2">
    <citation type="submission" date="2015-06" db="UniProtKB">
        <authorList>
            <consortium name="EnsemblPlants"/>
        </authorList>
    </citation>
    <scope>IDENTIFICATION</scope>
</reference>
<dbReference type="HOGENOM" id="CLU_2726618_0_0_1"/>
<accession>A0A0E0N4C8</accession>